<reference evidence="1 2" key="1">
    <citation type="submission" date="2020-05" db="EMBL/GenBank/DDBJ databases">
        <title>Streptobacillus felis strain LHL191014123.</title>
        <authorList>
            <person name="Fawzy A."/>
            <person name="Rau J."/>
            <person name="Risse K."/>
            <person name="Schauerte N."/>
            <person name="Geiger C."/>
            <person name="Blom J."/>
            <person name="Imirzalioglu C."/>
            <person name="Falgenhauer J."/>
            <person name="Bach A."/>
            <person name="Herden C."/>
            <person name="Eisenberg T."/>
        </authorList>
    </citation>
    <scope>NUCLEOTIDE SEQUENCE [LARGE SCALE GENOMIC DNA]</scope>
    <source>
        <strain evidence="1 2">LHL191014123</strain>
    </source>
</reference>
<protein>
    <submittedName>
        <fullName evidence="1">Uncharacterized protein</fullName>
    </submittedName>
</protein>
<gene>
    <name evidence="1" type="ORF">HP397_06345</name>
</gene>
<dbReference type="Proteomes" id="UP000526184">
    <property type="component" value="Unassembled WGS sequence"/>
</dbReference>
<dbReference type="AlphaFoldDB" id="A0A7Z0PFQ4"/>
<organism evidence="1 2">
    <name type="scientific">Streptobacillus felis</name>
    <dbReference type="NCBI Taxonomy" id="1384509"/>
    <lineage>
        <taxon>Bacteria</taxon>
        <taxon>Fusobacteriati</taxon>
        <taxon>Fusobacteriota</taxon>
        <taxon>Fusobacteriia</taxon>
        <taxon>Fusobacteriales</taxon>
        <taxon>Leptotrichiaceae</taxon>
        <taxon>Streptobacillus</taxon>
    </lineage>
</organism>
<name>A0A7Z0PFQ4_9FUSO</name>
<accession>A0A7Z0PFQ4</accession>
<comment type="caution">
    <text evidence="1">The sequence shown here is derived from an EMBL/GenBank/DDBJ whole genome shotgun (WGS) entry which is preliminary data.</text>
</comment>
<keyword evidence="2" id="KW-1185">Reference proteome</keyword>
<sequence>MLKSKIKIDKKNTTEIIRSVKGNKIKAEINKIKNIKLKNMYIEKKTIDKYGKEDIKNIENLFLESFKLIRFKKKEISDLKIVMMDLEESFASYLPNKKIIFINPKFFKDKFTYNSYQQQGIFNDLACNKNILSTIIHELTHYKDENYYYNKCYRKGITKSELQSKIRDLISYETKIMLDFIEKSSYNISDISIYAENSAFLGDIRELTAELSVKEILNEINETCIKLRKIINNIREK</sequence>
<proteinExistence type="predicted"/>
<evidence type="ECO:0000313" key="2">
    <source>
        <dbReference type="Proteomes" id="UP000526184"/>
    </source>
</evidence>
<evidence type="ECO:0000313" key="1">
    <source>
        <dbReference type="EMBL" id="NYV28419.1"/>
    </source>
</evidence>
<dbReference type="RefSeq" id="WP_180136363.1">
    <property type="nucleotide sequence ID" value="NZ_JABMKT010000044.1"/>
</dbReference>
<dbReference type="EMBL" id="JABMKT010000044">
    <property type="protein sequence ID" value="NYV28419.1"/>
    <property type="molecule type" value="Genomic_DNA"/>
</dbReference>